<dbReference type="Proteomes" id="UP001642360">
    <property type="component" value="Unassembled WGS sequence"/>
</dbReference>
<organism evidence="1 2">
    <name type="scientific">Ilex paraguariensis</name>
    <name type="common">yerba mate</name>
    <dbReference type="NCBI Taxonomy" id="185542"/>
    <lineage>
        <taxon>Eukaryota</taxon>
        <taxon>Viridiplantae</taxon>
        <taxon>Streptophyta</taxon>
        <taxon>Embryophyta</taxon>
        <taxon>Tracheophyta</taxon>
        <taxon>Spermatophyta</taxon>
        <taxon>Magnoliopsida</taxon>
        <taxon>eudicotyledons</taxon>
        <taxon>Gunneridae</taxon>
        <taxon>Pentapetalae</taxon>
        <taxon>asterids</taxon>
        <taxon>campanulids</taxon>
        <taxon>Aquifoliales</taxon>
        <taxon>Aquifoliaceae</taxon>
        <taxon>Ilex</taxon>
    </lineage>
</organism>
<name>A0ABC8RUI5_9AQUA</name>
<dbReference type="EMBL" id="CAUOFW020001724">
    <property type="protein sequence ID" value="CAK9147776.1"/>
    <property type="molecule type" value="Genomic_DNA"/>
</dbReference>
<keyword evidence="2" id="KW-1185">Reference proteome</keyword>
<accession>A0ABC8RUI5</accession>
<sequence length="102" mass="11437">MATNISQICKVFGDYVVSSENQLTSIAQRVCYEQDTSTSRRAILAELSKLNGLTMAHRHEVAYKIVSDNIKVDIIFSLLGEERALWVCSILLPNLNVYQGCK</sequence>
<proteinExistence type="predicted"/>
<reference evidence="1 2" key="1">
    <citation type="submission" date="2024-02" db="EMBL/GenBank/DDBJ databases">
        <authorList>
            <person name="Vignale AGUSTIN F."/>
            <person name="Sosa J E."/>
            <person name="Modenutti C."/>
        </authorList>
    </citation>
    <scope>NUCLEOTIDE SEQUENCE [LARGE SCALE GENOMIC DNA]</scope>
</reference>
<dbReference type="AlphaFoldDB" id="A0ABC8RUI5"/>
<comment type="caution">
    <text evidence="1">The sequence shown here is derived from an EMBL/GenBank/DDBJ whole genome shotgun (WGS) entry which is preliminary data.</text>
</comment>
<evidence type="ECO:0000313" key="1">
    <source>
        <dbReference type="EMBL" id="CAK9147776.1"/>
    </source>
</evidence>
<protein>
    <submittedName>
        <fullName evidence="1">Uncharacterized protein</fullName>
    </submittedName>
</protein>
<gene>
    <name evidence="1" type="ORF">ILEXP_LOCUS15716</name>
</gene>
<evidence type="ECO:0000313" key="2">
    <source>
        <dbReference type="Proteomes" id="UP001642360"/>
    </source>
</evidence>